<gene>
    <name evidence="1" type="ORF">SEV965_LOCUS35884</name>
</gene>
<dbReference type="AlphaFoldDB" id="A0A815T777"/>
<evidence type="ECO:0000313" key="1">
    <source>
        <dbReference type="EMBL" id="CAF1497296.1"/>
    </source>
</evidence>
<organism evidence="1 2">
    <name type="scientific">Rotaria sordida</name>
    <dbReference type="NCBI Taxonomy" id="392033"/>
    <lineage>
        <taxon>Eukaryota</taxon>
        <taxon>Metazoa</taxon>
        <taxon>Spiralia</taxon>
        <taxon>Gnathifera</taxon>
        <taxon>Rotifera</taxon>
        <taxon>Eurotatoria</taxon>
        <taxon>Bdelloidea</taxon>
        <taxon>Philodinida</taxon>
        <taxon>Philodinidae</taxon>
        <taxon>Rotaria</taxon>
    </lineage>
</organism>
<protein>
    <submittedName>
        <fullName evidence="1">Uncharacterized protein</fullName>
    </submittedName>
</protein>
<proteinExistence type="predicted"/>
<comment type="caution">
    <text evidence="1">The sequence shown here is derived from an EMBL/GenBank/DDBJ whole genome shotgun (WGS) entry which is preliminary data.</text>
</comment>
<dbReference type="Proteomes" id="UP000663889">
    <property type="component" value="Unassembled WGS sequence"/>
</dbReference>
<reference evidence="1" key="1">
    <citation type="submission" date="2021-02" db="EMBL/GenBank/DDBJ databases">
        <authorList>
            <person name="Nowell W R."/>
        </authorList>
    </citation>
    <scope>NUCLEOTIDE SEQUENCE</scope>
</reference>
<name>A0A815T777_9BILA</name>
<evidence type="ECO:0000313" key="2">
    <source>
        <dbReference type="Proteomes" id="UP000663889"/>
    </source>
</evidence>
<sequence length="39" mass="4617">AHLYIPREYMKLVENNHSLSETQITTRSTSNIVNRRQLC</sequence>
<accession>A0A815T777</accession>
<feature type="non-terminal residue" evidence="1">
    <location>
        <position position="1"/>
    </location>
</feature>
<dbReference type="EMBL" id="CAJNOU010006116">
    <property type="protein sequence ID" value="CAF1497296.1"/>
    <property type="molecule type" value="Genomic_DNA"/>
</dbReference>